<evidence type="ECO:0000256" key="3">
    <source>
        <dbReference type="ARBA" id="ARBA00022692"/>
    </source>
</evidence>
<proteinExistence type="predicted"/>
<feature type="transmembrane region" description="Helical" evidence="7">
    <location>
        <begin position="289"/>
        <end position="314"/>
    </location>
</feature>
<feature type="transmembrane region" description="Helical" evidence="7">
    <location>
        <begin position="411"/>
        <end position="432"/>
    </location>
</feature>
<gene>
    <name evidence="8" type="ORF">SAMN05444169_5711</name>
</gene>
<dbReference type="InterPro" id="IPR050833">
    <property type="entry name" value="Poly_Biosynth_Transport"/>
</dbReference>
<evidence type="ECO:0000256" key="1">
    <source>
        <dbReference type="ARBA" id="ARBA00004651"/>
    </source>
</evidence>
<dbReference type="InterPro" id="IPR011009">
    <property type="entry name" value="Kinase-like_dom_sf"/>
</dbReference>
<dbReference type="EMBL" id="LT670818">
    <property type="protein sequence ID" value="SHH09512.1"/>
    <property type="molecule type" value="Genomic_DNA"/>
</dbReference>
<keyword evidence="5 7" id="KW-0472">Membrane</keyword>
<dbReference type="PANTHER" id="PTHR30250">
    <property type="entry name" value="PST FAMILY PREDICTED COLANIC ACID TRANSPORTER"/>
    <property type="match status" value="1"/>
</dbReference>
<keyword evidence="4 7" id="KW-1133">Transmembrane helix</keyword>
<evidence type="ECO:0000256" key="6">
    <source>
        <dbReference type="SAM" id="MobiDB-lite"/>
    </source>
</evidence>
<feature type="transmembrane region" description="Helical" evidence="7">
    <location>
        <begin position="383"/>
        <end position="404"/>
    </location>
</feature>
<feature type="transmembrane region" description="Helical" evidence="7">
    <location>
        <begin position="138"/>
        <end position="160"/>
    </location>
</feature>
<dbReference type="AlphaFoldDB" id="A0A1M5Q6A5"/>
<accession>A0A1M5Q6A5</accession>
<feature type="transmembrane region" description="Helical" evidence="7">
    <location>
        <begin position="265"/>
        <end position="283"/>
    </location>
</feature>
<dbReference type="PANTHER" id="PTHR30250:SF11">
    <property type="entry name" value="O-ANTIGEN TRANSPORTER-RELATED"/>
    <property type="match status" value="1"/>
</dbReference>
<keyword evidence="2" id="KW-1003">Cell membrane</keyword>
<keyword evidence="3 7" id="KW-0812">Transmembrane</keyword>
<sequence length="779" mass="84235">MDYDLKSSLPITERAPAQSSAPPFGQRCVAITADPCTAQEEMRWRWVTLLRTAWGTWGTHALALADQAVVSAASFLTTVVIARWTVPNELGLYSIGISLLVSSLSIQESLISLPYTIQQHRARGTPAEHAGSSLTHSALLSALGIVILLVIALALSATGADPRLRAMTWTLAGVLPFALLREFGRKFSLAHLHTGQALILDSAVATIQLAGLCWIGWVGRMSGATACAALGFACASTSIIWLCFSRGKFAFRWTQVLTTARQSWGLGRWLFAGQITVSVQGYITYWLLALVVGTIATGVFAACMSVVMFANPLITGISNIMTPRAVLALKEGGGALLRRQMVHDALLLGAAMTLFCIVALFVGDDVMRLLYPGKEYEGQGRTVAVLAVALLASAVGNPASVALASMERARAIVWAGLVGAVITGVLVWLLMIEWGLLGAAYGFLAGNVAGSVGRWVAFLALVPHFDLNASPTQIGSNSNSAMATRVVQQFTQSSIDSGWVVQQLDEGVQAIVYAVTSQSQQPVWQAYRSLVIKLYKPSAAPNVELVRTQLEALSRFHAVVDGRTINGWTISTPAPLYVCASPLALVMTMVPGRPLTSLLCDADNMTTEVLDTAPRAIVAAMERCWSVGQLHGDLNFDNTLCDIANRSLSFVDLGPRTNSFLLGDDVPRRWYPASHDLAYMLYDTGVRVKSTVGNPKARLRQKLFAESILRAFIETIGSFEEKQRLLDEIEACARVHLKALCSSSSLELWRMIVKKIAARRIDAILLRLRAQLSHLDRTN</sequence>
<feature type="region of interest" description="Disordered" evidence="6">
    <location>
        <begin position="1"/>
        <end position="22"/>
    </location>
</feature>
<evidence type="ECO:0000256" key="2">
    <source>
        <dbReference type="ARBA" id="ARBA00022475"/>
    </source>
</evidence>
<comment type="subcellular location">
    <subcellularLocation>
        <location evidence="1">Cell membrane</location>
        <topology evidence="1">Multi-pass membrane protein</topology>
    </subcellularLocation>
</comment>
<evidence type="ECO:0000256" key="7">
    <source>
        <dbReference type="SAM" id="Phobius"/>
    </source>
</evidence>
<feature type="transmembrane region" description="Helical" evidence="7">
    <location>
        <begin position="196"/>
        <end position="217"/>
    </location>
</feature>
<evidence type="ECO:0000313" key="9">
    <source>
        <dbReference type="Proteomes" id="UP000190675"/>
    </source>
</evidence>
<dbReference type="Proteomes" id="UP000190675">
    <property type="component" value="Chromosome I"/>
</dbReference>
<dbReference type="SUPFAM" id="SSF56112">
    <property type="entry name" value="Protein kinase-like (PK-like)"/>
    <property type="match status" value="1"/>
</dbReference>
<feature type="transmembrane region" description="Helical" evidence="7">
    <location>
        <begin position="223"/>
        <end position="244"/>
    </location>
</feature>
<protein>
    <submittedName>
        <fullName evidence="8">Membrane protein involved in the export of O-antigen and teichoic acid</fullName>
    </submittedName>
</protein>
<reference evidence="8 9" key="1">
    <citation type="submission" date="2016-11" db="EMBL/GenBank/DDBJ databases">
        <authorList>
            <person name="Jaros S."/>
            <person name="Januszkiewicz K."/>
            <person name="Wedrychowicz H."/>
        </authorList>
    </citation>
    <scope>NUCLEOTIDE SEQUENCE [LARGE SCALE GENOMIC DNA]</scope>
    <source>
        <strain evidence="8 9">GAS242</strain>
    </source>
</reference>
<feature type="transmembrane region" description="Helical" evidence="7">
    <location>
        <begin position="345"/>
        <end position="363"/>
    </location>
</feature>
<evidence type="ECO:0000313" key="8">
    <source>
        <dbReference type="EMBL" id="SHH09512.1"/>
    </source>
</evidence>
<evidence type="ECO:0000256" key="5">
    <source>
        <dbReference type="ARBA" id="ARBA00023136"/>
    </source>
</evidence>
<name>A0A1M5Q6A5_9BRAD</name>
<dbReference type="GO" id="GO:0005886">
    <property type="term" value="C:plasma membrane"/>
    <property type="evidence" value="ECO:0007669"/>
    <property type="project" value="UniProtKB-SubCell"/>
</dbReference>
<organism evidence="8 9">
    <name type="scientific">Bradyrhizobium erythrophlei</name>
    <dbReference type="NCBI Taxonomy" id="1437360"/>
    <lineage>
        <taxon>Bacteria</taxon>
        <taxon>Pseudomonadati</taxon>
        <taxon>Pseudomonadota</taxon>
        <taxon>Alphaproteobacteria</taxon>
        <taxon>Hyphomicrobiales</taxon>
        <taxon>Nitrobacteraceae</taxon>
        <taxon>Bradyrhizobium</taxon>
    </lineage>
</organism>
<feature type="transmembrane region" description="Helical" evidence="7">
    <location>
        <begin position="166"/>
        <end position="184"/>
    </location>
</feature>
<evidence type="ECO:0000256" key="4">
    <source>
        <dbReference type="ARBA" id="ARBA00022989"/>
    </source>
</evidence>